<evidence type="ECO:0000313" key="8">
    <source>
        <dbReference type="EMBL" id="ACB33670.1"/>
    </source>
</evidence>
<dbReference type="SUPFAM" id="SSF52172">
    <property type="entry name" value="CheY-like"/>
    <property type="match status" value="1"/>
</dbReference>
<accession>B1Y743</accession>
<dbReference type="Pfam" id="PF00072">
    <property type="entry name" value="Response_reg"/>
    <property type="match status" value="1"/>
</dbReference>
<dbReference type="InterPro" id="IPR039420">
    <property type="entry name" value="WalR-like"/>
</dbReference>
<proteinExistence type="predicted"/>
<dbReference type="KEGG" id="lch:Lcho_1402"/>
<evidence type="ECO:0000313" key="9">
    <source>
        <dbReference type="Proteomes" id="UP000001693"/>
    </source>
</evidence>
<dbReference type="Gene3D" id="3.40.50.2300">
    <property type="match status" value="1"/>
</dbReference>
<dbReference type="InterPro" id="IPR001789">
    <property type="entry name" value="Sig_transdc_resp-reg_receiver"/>
</dbReference>
<evidence type="ECO:0000256" key="1">
    <source>
        <dbReference type="ARBA" id="ARBA00022553"/>
    </source>
</evidence>
<dbReference type="RefSeq" id="WP_012346432.1">
    <property type="nucleotide sequence ID" value="NC_010524.1"/>
</dbReference>
<dbReference type="GO" id="GO:0000160">
    <property type="term" value="P:phosphorelay signal transduction system"/>
    <property type="evidence" value="ECO:0007669"/>
    <property type="project" value="InterPro"/>
</dbReference>
<feature type="domain" description="Response regulatory" evidence="7">
    <location>
        <begin position="4"/>
        <end position="120"/>
    </location>
</feature>
<dbReference type="Proteomes" id="UP000001693">
    <property type="component" value="Chromosome"/>
</dbReference>
<evidence type="ECO:0000259" key="6">
    <source>
        <dbReference type="PROSITE" id="PS50043"/>
    </source>
</evidence>
<dbReference type="PANTHER" id="PTHR43214">
    <property type="entry name" value="TWO-COMPONENT RESPONSE REGULATOR"/>
    <property type="match status" value="1"/>
</dbReference>
<dbReference type="eggNOG" id="COG2197">
    <property type="taxonomic scope" value="Bacteria"/>
</dbReference>
<dbReference type="Pfam" id="PF00196">
    <property type="entry name" value="GerE"/>
    <property type="match status" value="1"/>
</dbReference>
<evidence type="ECO:0000256" key="2">
    <source>
        <dbReference type="ARBA" id="ARBA00023015"/>
    </source>
</evidence>
<dbReference type="PROSITE" id="PS50110">
    <property type="entry name" value="RESPONSE_REGULATORY"/>
    <property type="match status" value="1"/>
</dbReference>
<evidence type="ECO:0000256" key="5">
    <source>
        <dbReference type="PROSITE-ProRule" id="PRU00169"/>
    </source>
</evidence>
<evidence type="ECO:0000256" key="4">
    <source>
        <dbReference type="ARBA" id="ARBA00023163"/>
    </source>
</evidence>
<dbReference type="PANTHER" id="PTHR43214:SF41">
    <property type="entry name" value="NITRATE_NITRITE RESPONSE REGULATOR PROTEIN NARP"/>
    <property type="match status" value="1"/>
</dbReference>
<dbReference type="SUPFAM" id="SSF46894">
    <property type="entry name" value="C-terminal effector domain of the bipartite response regulators"/>
    <property type="match status" value="1"/>
</dbReference>
<name>B1Y743_LEPCP</name>
<dbReference type="GO" id="GO:0003677">
    <property type="term" value="F:DNA binding"/>
    <property type="evidence" value="ECO:0007669"/>
    <property type="project" value="UniProtKB-KW"/>
</dbReference>
<dbReference type="InterPro" id="IPR016032">
    <property type="entry name" value="Sig_transdc_resp-reg_C-effctor"/>
</dbReference>
<dbReference type="HOGENOM" id="CLU_000445_90_1_4"/>
<keyword evidence="3" id="KW-0238">DNA-binding</keyword>
<keyword evidence="9" id="KW-1185">Reference proteome</keyword>
<dbReference type="CDD" id="cd17535">
    <property type="entry name" value="REC_NarL-like"/>
    <property type="match status" value="1"/>
</dbReference>
<feature type="domain" description="HTH luxR-type" evidence="6">
    <location>
        <begin position="142"/>
        <end position="208"/>
    </location>
</feature>
<reference evidence="8 9" key="1">
    <citation type="submission" date="2008-03" db="EMBL/GenBank/DDBJ databases">
        <title>Complete sequence of Leptothrix cholodnii SP-6.</title>
        <authorList>
            <consortium name="US DOE Joint Genome Institute"/>
            <person name="Copeland A."/>
            <person name="Lucas S."/>
            <person name="Lapidus A."/>
            <person name="Glavina del Rio T."/>
            <person name="Dalin E."/>
            <person name="Tice H."/>
            <person name="Bruce D."/>
            <person name="Goodwin L."/>
            <person name="Pitluck S."/>
            <person name="Chertkov O."/>
            <person name="Brettin T."/>
            <person name="Detter J.C."/>
            <person name="Han C."/>
            <person name="Kuske C.R."/>
            <person name="Schmutz J."/>
            <person name="Larimer F."/>
            <person name="Land M."/>
            <person name="Hauser L."/>
            <person name="Kyrpides N."/>
            <person name="Lykidis A."/>
            <person name="Emerson D."/>
            <person name="Richardson P."/>
        </authorList>
    </citation>
    <scope>NUCLEOTIDE SEQUENCE [LARGE SCALE GENOMIC DNA]</scope>
    <source>
        <strain evidence="9">ATCC 51168 / LMG 8142 / SP-6</strain>
    </source>
</reference>
<keyword evidence="2" id="KW-0805">Transcription regulation</keyword>
<evidence type="ECO:0000259" key="7">
    <source>
        <dbReference type="PROSITE" id="PS50110"/>
    </source>
</evidence>
<dbReference type="InterPro" id="IPR000792">
    <property type="entry name" value="Tscrpt_reg_LuxR_C"/>
</dbReference>
<keyword evidence="1 5" id="KW-0597">Phosphoprotein</keyword>
<dbReference type="InterPro" id="IPR011006">
    <property type="entry name" value="CheY-like_superfamily"/>
</dbReference>
<sequence>MNMRVFIADDHPVVRQGLKQLLGAEADFSVAGEASSGHEVIDQCGRFAWDVAVLDYRMPGKGGIDLIKELRQRFPDRPVLVLSVCPEDQYAMRVLRAGAAGYLTKESAPEDLVNAIRKVARGGRFVSAALGEQLALSLSTGGDEPLHCRLSDREYQIMWLLASGKKVGEIAQQLFLSPNTISTYRKRILEKLDLKSNAELMRYAIGHQLVD</sequence>
<dbReference type="GO" id="GO:0006355">
    <property type="term" value="P:regulation of DNA-templated transcription"/>
    <property type="evidence" value="ECO:0007669"/>
    <property type="project" value="InterPro"/>
</dbReference>
<dbReference type="InterPro" id="IPR058245">
    <property type="entry name" value="NreC/VraR/RcsB-like_REC"/>
</dbReference>
<feature type="modified residue" description="4-aspartylphosphate" evidence="5">
    <location>
        <position position="55"/>
    </location>
</feature>
<organism evidence="8 9">
    <name type="scientific">Leptothrix cholodnii (strain ATCC 51168 / LMG 8142 / SP-6)</name>
    <name type="common">Leptothrix discophora (strain SP-6)</name>
    <dbReference type="NCBI Taxonomy" id="395495"/>
    <lineage>
        <taxon>Bacteria</taxon>
        <taxon>Pseudomonadati</taxon>
        <taxon>Pseudomonadota</taxon>
        <taxon>Betaproteobacteria</taxon>
        <taxon>Burkholderiales</taxon>
        <taxon>Sphaerotilaceae</taxon>
        <taxon>Leptothrix</taxon>
    </lineage>
</organism>
<dbReference type="SMART" id="SM00448">
    <property type="entry name" value="REC"/>
    <property type="match status" value="1"/>
</dbReference>
<dbReference type="PROSITE" id="PS00622">
    <property type="entry name" value="HTH_LUXR_1"/>
    <property type="match status" value="1"/>
</dbReference>
<dbReference type="EMBL" id="CP001013">
    <property type="protein sequence ID" value="ACB33670.1"/>
    <property type="molecule type" value="Genomic_DNA"/>
</dbReference>
<dbReference type="STRING" id="395495.Lcho_1402"/>
<dbReference type="PRINTS" id="PR00038">
    <property type="entry name" value="HTHLUXR"/>
</dbReference>
<dbReference type="SMART" id="SM00421">
    <property type="entry name" value="HTH_LUXR"/>
    <property type="match status" value="1"/>
</dbReference>
<evidence type="ECO:0000256" key="3">
    <source>
        <dbReference type="ARBA" id="ARBA00023125"/>
    </source>
</evidence>
<keyword evidence="4" id="KW-0804">Transcription</keyword>
<dbReference type="PROSITE" id="PS50043">
    <property type="entry name" value="HTH_LUXR_2"/>
    <property type="match status" value="1"/>
</dbReference>
<dbReference type="CDD" id="cd06170">
    <property type="entry name" value="LuxR_C_like"/>
    <property type="match status" value="1"/>
</dbReference>
<protein>
    <submittedName>
        <fullName evidence="8">Two component transcriptional regulator, LuxR family</fullName>
    </submittedName>
</protein>
<gene>
    <name evidence="8" type="ordered locus">Lcho_1402</name>
</gene>
<dbReference type="AlphaFoldDB" id="B1Y743"/>